<feature type="compositionally biased region" description="Basic and acidic residues" evidence="1">
    <location>
        <begin position="23"/>
        <end position="32"/>
    </location>
</feature>
<feature type="compositionally biased region" description="Low complexity" evidence="1">
    <location>
        <begin position="88"/>
        <end position="102"/>
    </location>
</feature>
<protein>
    <submittedName>
        <fullName evidence="2">Uncharacterized protein</fullName>
    </submittedName>
</protein>
<feature type="region of interest" description="Disordered" evidence="1">
    <location>
        <begin position="532"/>
        <end position="620"/>
    </location>
</feature>
<feature type="region of interest" description="Disordered" evidence="1">
    <location>
        <begin position="1"/>
        <end position="161"/>
    </location>
</feature>
<feature type="region of interest" description="Disordered" evidence="1">
    <location>
        <begin position="636"/>
        <end position="663"/>
    </location>
</feature>
<dbReference type="AlphaFoldDB" id="A0A9P3HAB8"/>
<feature type="compositionally biased region" description="Acidic residues" evidence="1">
    <location>
        <begin position="602"/>
        <end position="611"/>
    </location>
</feature>
<feature type="compositionally biased region" description="Acidic residues" evidence="1">
    <location>
        <begin position="572"/>
        <end position="587"/>
    </location>
</feature>
<name>A0A9P3HAB8_9FUNG</name>
<evidence type="ECO:0000313" key="2">
    <source>
        <dbReference type="EMBL" id="GJJ72708.1"/>
    </source>
</evidence>
<feature type="compositionally biased region" description="Basic and acidic residues" evidence="1">
    <location>
        <begin position="66"/>
        <end position="84"/>
    </location>
</feature>
<feature type="compositionally biased region" description="Low complexity" evidence="1">
    <location>
        <begin position="255"/>
        <end position="271"/>
    </location>
</feature>
<reference evidence="2" key="2">
    <citation type="journal article" date="2022" name="Microbiol. Resour. Announc.">
        <title>Whole-Genome Sequence of Entomortierella parvispora E1425, a Mucoromycotan Fungus Associated with Burkholderiaceae-Related Endosymbiotic Bacteria.</title>
        <authorList>
            <person name="Herlambang A."/>
            <person name="Guo Y."/>
            <person name="Takashima Y."/>
            <person name="Narisawa K."/>
            <person name="Ohta H."/>
            <person name="Nishizawa T."/>
        </authorList>
    </citation>
    <scope>NUCLEOTIDE SEQUENCE</scope>
    <source>
        <strain evidence="2">E1425</strain>
    </source>
</reference>
<feature type="region of interest" description="Disordered" evidence="1">
    <location>
        <begin position="220"/>
        <end position="302"/>
    </location>
</feature>
<feature type="compositionally biased region" description="Low complexity" evidence="1">
    <location>
        <begin position="284"/>
        <end position="296"/>
    </location>
</feature>
<dbReference type="EMBL" id="BQFW01000007">
    <property type="protein sequence ID" value="GJJ72708.1"/>
    <property type="molecule type" value="Genomic_DNA"/>
</dbReference>
<evidence type="ECO:0000313" key="3">
    <source>
        <dbReference type="Proteomes" id="UP000827284"/>
    </source>
</evidence>
<proteinExistence type="predicted"/>
<evidence type="ECO:0000256" key="1">
    <source>
        <dbReference type="SAM" id="MobiDB-lite"/>
    </source>
</evidence>
<dbReference type="OrthoDB" id="10690108at2759"/>
<feature type="region of interest" description="Disordered" evidence="1">
    <location>
        <begin position="778"/>
        <end position="799"/>
    </location>
</feature>
<feature type="region of interest" description="Disordered" evidence="1">
    <location>
        <begin position="847"/>
        <end position="883"/>
    </location>
</feature>
<keyword evidence="3" id="KW-1185">Reference proteome</keyword>
<reference evidence="2" key="1">
    <citation type="submission" date="2021-11" db="EMBL/GenBank/DDBJ databases">
        <authorList>
            <person name="Herlambang A."/>
            <person name="Guo Y."/>
            <person name="Takashima Y."/>
            <person name="Nishizawa T."/>
        </authorList>
    </citation>
    <scope>NUCLEOTIDE SEQUENCE</scope>
    <source>
        <strain evidence="2">E1425</strain>
    </source>
</reference>
<feature type="compositionally biased region" description="Basic and acidic residues" evidence="1">
    <location>
        <begin position="815"/>
        <end position="824"/>
    </location>
</feature>
<feature type="compositionally biased region" description="Basic and acidic residues" evidence="1">
    <location>
        <begin position="546"/>
        <end position="571"/>
    </location>
</feature>
<gene>
    <name evidence="2" type="ORF">EMPS_05066</name>
</gene>
<feature type="region of interest" description="Disordered" evidence="1">
    <location>
        <begin position="812"/>
        <end position="831"/>
    </location>
</feature>
<feature type="compositionally biased region" description="Acidic residues" evidence="1">
    <location>
        <begin position="717"/>
        <end position="733"/>
    </location>
</feature>
<feature type="compositionally biased region" description="Acidic residues" evidence="1">
    <location>
        <begin position="854"/>
        <end position="880"/>
    </location>
</feature>
<dbReference type="Proteomes" id="UP000827284">
    <property type="component" value="Unassembled WGS sequence"/>
</dbReference>
<feature type="compositionally biased region" description="Low complexity" evidence="1">
    <location>
        <begin position="50"/>
        <end position="62"/>
    </location>
</feature>
<feature type="compositionally biased region" description="Polar residues" evidence="1">
    <location>
        <begin position="438"/>
        <end position="449"/>
    </location>
</feature>
<feature type="region of interest" description="Disordered" evidence="1">
    <location>
        <begin position="717"/>
        <end position="751"/>
    </location>
</feature>
<feature type="region of interest" description="Disordered" evidence="1">
    <location>
        <begin position="432"/>
        <end position="519"/>
    </location>
</feature>
<feature type="compositionally biased region" description="Low complexity" evidence="1">
    <location>
        <begin position="472"/>
        <end position="484"/>
    </location>
</feature>
<feature type="compositionally biased region" description="Pro residues" evidence="1">
    <location>
        <begin position="114"/>
        <end position="129"/>
    </location>
</feature>
<organism evidence="2 3">
    <name type="scientific">Entomortierella parvispora</name>
    <dbReference type="NCBI Taxonomy" id="205924"/>
    <lineage>
        <taxon>Eukaryota</taxon>
        <taxon>Fungi</taxon>
        <taxon>Fungi incertae sedis</taxon>
        <taxon>Mucoromycota</taxon>
        <taxon>Mortierellomycotina</taxon>
        <taxon>Mortierellomycetes</taxon>
        <taxon>Mortierellales</taxon>
        <taxon>Mortierellaceae</taxon>
        <taxon>Entomortierella</taxon>
    </lineage>
</organism>
<comment type="caution">
    <text evidence="2">The sequence shown here is derived from an EMBL/GenBank/DDBJ whole genome shotgun (WGS) entry which is preliminary data.</text>
</comment>
<sequence length="963" mass="105323">MSHSQQPPARGSAPRRGGFYSRLQRELEREGAGSEGAGPAPRSLLNSRLTAEATAAARRAAAMQSEGDHNADLHHGHDPLDTPSRRPSSTATTTTTAATASSLRRVRQHSTSRQPPPPQPASRQIPPPRDLLQVQQLEREQDTTLFSSPPPAVTTLPIYRTPRINQQSMVTPAARPMGFDSPALFASPASPSWSSVDHHGPLAMTPDVFRPTMPRSLLRIPNEPTEGNINSSDQEQEVEAEGQHAGNQITGAGARSDSSSIMRRSEASSPSVIAAATVSEMPTSPSGGRPESPSRPYGEWRQHAQRLESQYASRYGSPRRERGEIQGQRLEFRLQQDEALSRRPHVAAHPGARFLRGDIDGTISPPRRLNLAAMTLSPSTPASVTTAAEMAGTLPSSSAAGTTTATSTVAAPAAAGGAGAAAASRRARLADDPDEFWSSGSSGQRSTRLLPNIPNLRQRPVPRPYRRGPEAPSSSSLSQPQQSRLPPPSIDSLSTGNDMQSDRGSRDAGPQYASRSSQGQAIWQEILGGRRVHGRESGPGHIRQHQHQDQDSGRQDRRQQEREEQYVHEIYEDPESDEAADGEEYDQNEPGVQAKEPTEQHVEEEDEDEEGGLPIVDPSADLLLDASRAYRARHLSNASRRLSQESEDPFQSSGRRHKRARFNDSFGSLDEEVSIMANGSFGGNASAEMVPVESVGNESADMAYQEQERDLNHEDINEIDDSALLYDDLDEQGQEQQPQLPGGGHPSSLYDVDVDTSLQVGLADSDAEAEVATVDEADLYGLFESPPPELGTNYRRSVDDYEEQDTYEQHLPLHHGHDDAEPFLDRAIMGSPPSVQRQDLLQQEQPYMNGDLSSDSEAEEAIAESNEETDQDEEDEEEEAERLRQLIEATVNQGPEAVAVLSGFRAPGSVFQGPVQREVLPNVDDPTVAPDARDELRERQVLNEELWWDLEPRELDSREERVL</sequence>
<accession>A0A9P3HAB8</accession>